<feature type="active site" evidence="4">
    <location>
        <position position="261"/>
    </location>
</feature>
<dbReference type="OrthoDB" id="6882680at2"/>
<dbReference type="Proteomes" id="UP000238650">
    <property type="component" value="Unassembled WGS sequence"/>
</dbReference>
<organism evidence="7 8">
    <name type="scientific">Leucobacter massiliensis</name>
    <dbReference type="NCBI Taxonomy" id="1686285"/>
    <lineage>
        <taxon>Bacteria</taxon>
        <taxon>Bacillati</taxon>
        <taxon>Actinomycetota</taxon>
        <taxon>Actinomycetes</taxon>
        <taxon>Micrococcales</taxon>
        <taxon>Microbacteriaceae</taxon>
        <taxon>Leucobacter</taxon>
    </lineage>
</organism>
<protein>
    <submittedName>
        <fullName evidence="7">Benzaldehyde dehydrogenase</fullName>
    </submittedName>
</protein>
<dbReference type="InterPro" id="IPR016163">
    <property type="entry name" value="Ald_DH_C"/>
</dbReference>
<dbReference type="PANTHER" id="PTHR42986:SF1">
    <property type="entry name" value="BENZALDEHYDE DEHYDROGENASE YFMT"/>
    <property type="match status" value="1"/>
</dbReference>
<evidence type="ECO:0000256" key="5">
    <source>
        <dbReference type="RuleBase" id="RU003345"/>
    </source>
</evidence>
<name>A0A2S9QNR1_9MICO</name>
<dbReference type="AlphaFoldDB" id="A0A2S9QNR1"/>
<dbReference type="InterPro" id="IPR016162">
    <property type="entry name" value="Ald_DH_N"/>
</dbReference>
<dbReference type="RefSeq" id="WP_105805661.1">
    <property type="nucleotide sequence ID" value="NZ_MWZD01000017.1"/>
</dbReference>
<dbReference type="InterPro" id="IPR016161">
    <property type="entry name" value="Ald_DH/histidinol_DH"/>
</dbReference>
<proteinExistence type="inferred from homology"/>
<dbReference type="InterPro" id="IPR029510">
    <property type="entry name" value="Ald_DH_CS_GLU"/>
</dbReference>
<accession>A0A2S9QNR1</accession>
<evidence type="ECO:0000313" key="8">
    <source>
        <dbReference type="Proteomes" id="UP000238650"/>
    </source>
</evidence>
<dbReference type="GO" id="GO:0016620">
    <property type="term" value="F:oxidoreductase activity, acting on the aldehyde or oxo group of donors, NAD or NADP as acceptor"/>
    <property type="evidence" value="ECO:0007669"/>
    <property type="project" value="InterPro"/>
</dbReference>
<feature type="domain" description="Aldehyde dehydrogenase" evidence="6">
    <location>
        <begin position="27"/>
        <end position="484"/>
    </location>
</feature>
<dbReference type="Gene3D" id="3.40.605.10">
    <property type="entry name" value="Aldehyde Dehydrogenase, Chain A, domain 1"/>
    <property type="match status" value="1"/>
</dbReference>
<dbReference type="Gene3D" id="3.40.309.10">
    <property type="entry name" value="Aldehyde Dehydrogenase, Chain A, domain 2"/>
    <property type="match status" value="1"/>
</dbReference>
<evidence type="ECO:0000313" key="7">
    <source>
        <dbReference type="EMBL" id="PRI11210.1"/>
    </source>
</evidence>
<dbReference type="Pfam" id="PF00171">
    <property type="entry name" value="Aldedh"/>
    <property type="match status" value="1"/>
</dbReference>
<evidence type="ECO:0000256" key="4">
    <source>
        <dbReference type="PROSITE-ProRule" id="PRU10007"/>
    </source>
</evidence>
<keyword evidence="8" id="KW-1185">Reference proteome</keyword>
<comment type="caution">
    <text evidence="7">The sequence shown here is derived from an EMBL/GenBank/DDBJ whole genome shotgun (WGS) entry which is preliminary data.</text>
</comment>
<evidence type="ECO:0000256" key="3">
    <source>
        <dbReference type="ARBA" id="ARBA00023027"/>
    </source>
</evidence>
<evidence type="ECO:0000256" key="2">
    <source>
        <dbReference type="ARBA" id="ARBA00023002"/>
    </source>
</evidence>
<dbReference type="SUPFAM" id="SSF53720">
    <property type="entry name" value="ALDH-like"/>
    <property type="match status" value="1"/>
</dbReference>
<dbReference type="PANTHER" id="PTHR42986">
    <property type="entry name" value="BENZALDEHYDE DEHYDROGENASE YFMT"/>
    <property type="match status" value="1"/>
</dbReference>
<dbReference type="PROSITE" id="PS00687">
    <property type="entry name" value="ALDEHYDE_DEHYDR_GLU"/>
    <property type="match status" value="1"/>
</dbReference>
<comment type="similarity">
    <text evidence="1 5">Belongs to the aldehyde dehydrogenase family.</text>
</comment>
<dbReference type="EMBL" id="MWZD01000017">
    <property type="protein sequence ID" value="PRI11210.1"/>
    <property type="molecule type" value="Genomic_DNA"/>
</dbReference>
<evidence type="ECO:0000256" key="1">
    <source>
        <dbReference type="ARBA" id="ARBA00009986"/>
    </source>
</evidence>
<evidence type="ECO:0000259" key="6">
    <source>
        <dbReference type="Pfam" id="PF00171"/>
    </source>
</evidence>
<dbReference type="InterPro" id="IPR015590">
    <property type="entry name" value="Aldehyde_DH_dom"/>
</dbReference>
<gene>
    <name evidence="7" type="ORF">B4915_10175</name>
</gene>
<keyword evidence="2 5" id="KW-0560">Oxidoreductase</keyword>
<keyword evidence="3" id="KW-0520">NAD</keyword>
<sequence>MSGTTTESARLIEPSVFEGRIFIDGAWVDGAGGSIPSVAPATGETLARVGLAGPDDVRRAAQSAAAAQREWAALPHPARAAVLRRAGALWEQYAEEIGGWNIREVGAIPPLAGFALHVTASECYEAAALPSAPLGSILASEEPRISLAEQVPVGVVGVISPFNVPLILGIRAVAPALALGNAVLLKPDPRTVITGGVAMVRIFEEAGLPAGLLQLVPGGAEVGEALVTEPLVRVIAFTGSTRAGRSVGELAGRHLKRAHLELGGNSAFIVREDADVDQAVNLATWGAYLHQGQICMTVGRHIVHESIFDEYVEKLAAKADSMVVGDPAAGQVHLGPLIDETQRDRVHGLVERAVAAGARLAAGGSYEGLCYRPTVLVDPPRDAEAFCEEVFGPVASVVRYASDDEAVEIATDTEYGLSLGIVSRDALGALELARRIPTGIVHINDQTVNDEANAPFGGVGASGTGSRHGGVAANVEAFTETRWITLRREPGQYPL</sequence>
<reference evidence="7 8" key="1">
    <citation type="journal article" date="2017" name="New Microbes New Infect">
        <title>Genome sequence of 'Leucobacter massiliensis' sp. nov. isolated from human pharynx after travel to the 2014 Hajj.</title>
        <authorList>
            <person name="Leangapichart T."/>
            <person name="Gautret P."/>
            <person name="Nguyen T.T."/>
            <person name="Armstrong N."/>
            <person name="Rolain J.M."/>
        </authorList>
    </citation>
    <scope>NUCLEOTIDE SEQUENCE [LARGE SCALE GENOMIC DNA]</scope>
    <source>
        <strain evidence="7 8">122RC15</strain>
    </source>
</reference>